<protein>
    <recommendedName>
        <fullName evidence="5">CENP-V/GFA domain-containing protein</fullName>
    </recommendedName>
</protein>
<dbReference type="Pfam" id="PF04828">
    <property type="entry name" value="GFA"/>
    <property type="match status" value="1"/>
</dbReference>
<evidence type="ECO:0000259" key="5">
    <source>
        <dbReference type="PROSITE" id="PS51891"/>
    </source>
</evidence>
<keyword evidence="4" id="KW-0456">Lyase</keyword>
<accession>A0A2T4ABT8</accession>
<proteinExistence type="inferred from homology"/>
<dbReference type="GeneID" id="36620485"/>
<organism evidence="6 7">
    <name type="scientific">Trichoderma harzianum CBS 226.95</name>
    <dbReference type="NCBI Taxonomy" id="983964"/>
    <lineage>
        <taxon>Eukaryota</taxon>
        <taxon>Fungi</taxon>
        <taxon>Dikarya</taxon>
        <taxon>Ascomycota</taxon>
        <taxon>Pezizomycotina</taxon>
        <taxon>Sordariomycetes</taxon>
        <taxon>Hypocreomycetidae</taxon>
        <taxon>Hypocreales</taxon>
        <taxon>Hypocreaceae</taxon>
        <taxon>Trichoderma</taxon>
    </lineage>
</organism>
<dbReference type="InterPro" id="IPR006913">
    <property type="entry name" value="CENP-V/GFA"/>
</dbReference>
<dbReference type="Proteomes" id="UP000241690">
    <property type="component" value="Unassembled WGS sequence"/>
</dbReference>
<evidence type="ECO:0000256" key="1">
    <source>
        <dbReference type="ARBA" id="ARBA00005495"/>
    </source>
</evidence>
<gene>
    <name evidence="6" type="ORF">M431DRAFT_115200</name>
</gene>
<dbReference type="GO" id="GO:0046872">
    <property type="term" value="F:metal ion binding"/>
    <property type="evidence" value="ECO:0007669"/>
    <property type="project" value="UniProtKB-KW"/>
</dbReference>
<dbReference type="STRING" id="983964.A0A2T4ABT8"/>
<evidence type="ECO:0000256" key="2">
    <source>
        <dbReference type="ARBA" id="ARBA00022723"/>
    </source>
</evidence>
<dbReference type="PANTHER" id="PTHR33337:SF40">
    <property type="entry name" value="CENP-V_GFA DOMAIN-CONTAINING PROTEIN-RELATED"/>
    <property type="match status" value="1"/>
</dbReference>
<keyword evidence="7" id="KW-1185">Reference proteome</keyword>
<dbReference type="AlphaFoldDB" id="A0A2T4ABT8"/>
<dbReference type="RefSeq" id="XP_024774203.1">
    <property type="nucleotide sequence ID" value="XM_024911926.1"/>
</dbReference>
<reference evidence="6 7" key="1">
    <citation type="submission" date="2016-07" db="EMBL/GenBank/DDBJ databases">
        <title>Multiple horizontal gene transfer events from other fungi enriched the ability of initially mycotrophic Trichoderma (Ascomycota) to feed on dead plant biomass.</title>
        <authorList>
            <consortium name="DOE Joint Genome Institute"/>
            <person name="Aerts A."/>
            <person name="Atanasova L."/>
            <person name="Chenthamara K."/>
            <person name="Zhang J."/>
            <person name="Grujic M."/>
            <person name="Henrissat B."/>
            <person name="Kuo A."/>
            <person name="Salamov A."/>
            <person name="Lipzen A."/>
            <person name="Labutti K."/>
            <person name="Barry K."/>
            <person name="Miao Y."/>
            <person name="Rahimi M.J."/>
            <person name="Shen Q."/>
            <person name="Grigoriev I.V."/>
            <person name="Kubicek C.P."/>
            <person name="Druzhinina I.S."/>
        </authorList>
    </citation>
    <scope>NUCLEOTIDE SEQUENCE [LARGE SCALE GENOMIC DNA]</scope>
    <source>
        <strain evidence="6 7">CBS 226.95</strain>
    </source>
</reference>
<dbReference type="Gene3D" id="3.90.1590.10">
    <property type="entry name" value="glutathione-dependent formaldehyde- activating enzyme (gfa)"/>
    <property type="match status" value="1"/>
</dbReference>
<sequence length="186" mass="21153">MADQNWKTQPPYQEPDQNFNKALEGACHCGRVKYWLSQDKPLASKYCHCGDCKVIHGAPFQWAAIFQKSDMAFQKGVESLRFYNSGSQSPEHELPCKVSCSHCGTLIMDEGRNMVLLFPTLLSFQNEDQKKNFAVQYVIPRNFGLDKISNIACMCHLFYPQRVVDIPDGKPKWAGLDNKSDLVDEV</sequence>
<evidence type="ECO:0000313" key="6">
    <source>
        <dbReference type="EMBL" id="PTB54526.1"/>
    </source>
</evidence>
<evidence type="ECO:0000256" key="4">
    <source>
        <dbReference type="ARBA" id="ARBA00023239"/>
    </source>
</evidence>
<dbReference type="PROSITE" id="PS51891">
    <property type="entry name" value="CENP_V_GFA"/>
    <property type="match status" value="1"/>
</dbReference>
<dbReference type="EMBL" id="KZ679680">
    <property type="protein sequence ID" value="PTB54526.1"/>
    <property type="molecule type" value="Genomic_DNA"/>
</dbReference>
<comment type="similarity">
    <text evidence="1">Belongs to the Gfa family.</text>
</comment>
<name>A0A2T4ABT8_TRIHA</name>
<feature type="domain" description="CENP-V/GFA" evidence="5">
    <location>
        <begin position="23"/>
        <end position="174"/>
    </location>
</feature>
<dbReference type="PANTHER" id="PTHR33337">
    <property type="entry name" value="GFA DOMAIN-CONTAINING PROTEIN"/>
    <property type="match status" value="1"/>
</dbReference>
<evidence type="ECO:0000313" key="7">
    <source>
        <dbReference type="Proteomes" id="UP000241690"/>
    </source>
</evidence>
<evidence type="ECO:0000256" key="3">
    <source>
        <dbReference type="ARBA" id="ARBA00022833"/>
    </source>
</evidence>
<keyword evidence="2" id="KW-0479">Metal-binding</keyword>
<keyword evidence="3" id="KW-0862">Zinc</keyword>
<dbReference type="SUPFAM" id="SSF51316">
    <property type="entry name" value="Mss4-like"/>
    <property type="match status" value="1"/>
</dbReference>
<dbReference type="InterPro" id="IPR011057">
    <property type="entry name" value="Mss4-like_sf"/>
</dbReference>
<dbReference type="GO" id="GO:0016846">
    <property type="term" value="F:carbon-sulfur lyase activity"/>
    <property type="evidence" value="ECO:0007669"/>
    <property type="project" value="InterPro"/>
</dbReference>